<dbReference type="Pfam" id="PF01433">
    <property type="entry name" value="Peptidase_M1"/>
    <property type="match status" value="1"/>
</dbReference>
<evidence type="ECO:0000256" key="6">
    <source>
        <dbReference type="ARBA" id="ARBA00022833"/>
    </source>
</evidence>
<dbReference type="GO" id="GO:0008270">
    <property type="term" value="F:zinc ion binding"/>
    <property type="evidence" value="ECO:0007669"/>
    <property type="project" value="InterPro"/>
</dbReference>
<dbReference type="InterPro" id="IPR050344">
    <property type="entry name" value="Peptidase_M1_aminopeptidases"/>
</dbReference>
<organism evidence="9 10">
    <name type="scientific">Bursaphelenchus xylophilus</name>
    <name type="common">Pinewood nematode worm</name>
    <name type="synonym">Aphelenchoides xylophilus</name>
    <dbReference type="NCBI Taxonomy" id="6326"/>
    <lineage>
        <taxon>Eukaryota</taxon>
        <taxon>Metazoa</taxon>
        <taxon>Ecdysozoa</taxon>
        <taxon>Nematoda</taxon>
        <taxon>Chromadorea</taxon>
        <taxon>Rhabditida</taxon>
        <taxon>Tylenchina</taxon>
        <taxon>Tylenchomorpha</taxon>
        <taxon>Aphelenchoidea</taxon>
        <taxon>Aphelenchoididae</taxon>
        <taxon>Bursaphelenchus</taxon>
    </lineage>
</organism>
<dbReference type="GO" id="GO:0005737">
    <property type="term" value="C:cytoplasm"/>
    <property type="evidence" value="ECO:0007669"/>
    <property type="project" value="TreeGrafter"/>
</dbReference>
<dbReference type="GO" id="GO:0006508">
    <property type="term" value="P:proteolysis"/>
    <property type="evidence" value="ECO:0007669"/>
    <property type="project" value="UniProtKB-KW"/>
</dbReference>
<feature type="domain" description="Peptidase M1 membrane alanine aminopeptidase" evidence="8">
    <location>
        <begin position="4"/>
        <end position="71"/>
    </location>
</feature>
<dbReference type="Gene3D" id="1.10.390.10">
    <property type="entry name" value="Neutral Protease Domain 2"/>
    <property type="match status" value="1"/>
</dbReference>
<evidence type="ECO:0000256" key="4">
    <source>
        <dbReference type="ARBA" id="ARBA00022723"/>
    </source>
</evidence>
<accession>A0A1I7SPP0</accession>
<dbReference type="PANTHER" id="PTHR11533:SF299">
    <property type="entry name" value="AMINOPEPTIDASE"/>
    <property type="match status" value="1"/>
</dbReference>
<dbReference type="InterPro" id="IPR014782">
    <property type="entry name" value="Peptidase_M1_dom"/>
</dbReference>
<evidence type="ECO:0000256" key="3">
    <source>
        <dbReference type="ARBA" id="ARBA00022670"/>
    </source>
</evidence>
<dbReference type="GO" id="GO:0042277">
    <property type="term" value="F:peptide binding"/>
    <property type="evidence" value="ECO:0007669"/>
    <property type="project" value="TreeGrafter"/>
</dbReference>
<keyword evidence="7" id="KW-0482">Metalloprotease</keyword>
<keyword evidence="4" id="KW-0479">Metal-binding</keyword>
<evidence type="ECO:0000313" key="9">
    <source>
        <dbReference type="Proteomes" id="UP000095284"/>
    </source>
</evidence>
<evidence type="ECO:0000256" key="2">
    <source>
        <dbReference type="ARBA" id="ARBA00010136"/>
    </source>
</evidence>
<proteinExistence type="inferred from homology"/>
<dbReference type="PANTHER" id="PTHR11533">
    <property type="entry name" value="PROTEASE M1 ZINC METALLOPROTEASE"/>
    <property type="match status" value="1"/>
</dbReference>
<dbReference type="GO" id="GO:0070006">
    <property type="term" value="F:metalloaminopeptidase activity"/>
    <property type="evidence" value="ECO:0007669"/>
    <property type="project" value="TreeGrafter"/>
</dbReference>
<dbReference type="AlphaFoldDB" id="A0A1I7SPP0"/>
<dbReference type="Proteomes" id="UP000095284">
    <property type="component" value="Unplaced"/>
</dbReference>
<dbReference type="GO" id="GO:0043171">
    <property type="term" value="P:peptide catabolic process"/>
    <property type="evidence" value="ECO:0007669"/>
    <property type="project" value="TreeGrafter"/>
</dbReference>
<comment type="similarity">
    <text evidence="2">Belongs to the peptidase M1 family.</text>
</comment>
<keyword evidence="3" id="KW-0645">Protease</keyword>
<dbReference type="SUPFAM" id="SSF55486">
    <property type="entry name" value="Metalloproteases ('zincins'), catalytic domain"/>
    <property type="match status" value="1"/>
</dbReference>
<dbReference type="WBParaSite" id="BXY_1503300.1">
    <property type="protein sequence ID" value="BXY_1503300.1"/>
    <property type="gene ID" value="BXY_1503300"/>
</dbReference>
<evidence type="ECO:0000256" key="5">
    <source>
        <dbReference type="ARBA" id="ARBA00022801"/>
    </source>
</evidence>
<dbReference type="InterPro" id="IPR001930">
    <property type="entry name" value="Peptidase_M1"/>
</dbReference>
<dbReference type="PRINTS" id="PR00756">
    <property type="entry name" value="ALADIPTASE"/>
</dbReference>
<dbReference type="InterPro" id="IPR027268">
    <property type="entry name" value="Peptidase_M4/M1_CTD_sf"/>
</dbReference>
<keyword evidence="5" id="KW-0378">Hydrolase</keyword>
<reference evidence="10" key="1">
    <citation type="submission" date="2016-11" db="UniProtKB">
        <authorList>
            <consortium name="WormBaseParasite"/>
        </authorList>
    </citation>
    <scope>IDENTIFICATION</scope>
</reference>
<dbReference type="eggNOG" id="KOG1046">
    <property type="taxonomic scope" value="Eukaryota"/>
</dbReference>
<sequence length="85" mass="9830">MGSSSAMENWGLIVYTRFLSQHPFATPATARYTKRSLMCHEIAHQWFGDLVTADHWGQEFLHESFAAYFQNIANLLFQESNDDDE</sequence>
<keyword evidence="6" id="KW-0862">Zinc</keyword>
<evidence type="ECO:0000256" key="1">
    <source>
        <dbReference type="ARBA" id="ARBA00001947"/>
    </source>
</evidence>
<dbReference type="GO" id="GO:0016020">
    <property type="term" value="C:membrane"/>
    <property type="evidence" value="ECO:0007669"/>
    <property type="project" value="TreeGrafter"/>
</dbReference>
<evidence type="ECO:0000313" key="10">
    <source>
        <dbReference type="WBParaSite" id="BXY_1503300.1"/>
    </source>
</evidence>
<evidence type="ECO:0000259" key="8">
    <source>
        <dbReference type="Pfam" id="PF01433"/>
    </source>
</evidence>
<protein>
    <submittedName>
        <fullName evidence="10">Peptidase_M1 domain-containing protein</fullName>
    </submittedName>
</protein>
<comment type="cofactor">
    <cofactor evidence="1">
        <name>Zn(2+)</name>
        <dbReference type="ChEBI" id="CHEBI:29105"/>
    </cofactor>
</comment>
<dbReference type="GO" id="GO:0005615">
    <property type="term" value="C:extracellular space"/>
    <property type="evidence" value="ECO:0007669"/>
    <property type="project" value="TreeGrafter"/>
</dbReference>
<name>A0A1I7SPP0_BURXY</name>
<evidence type="ECO:0000256" key="7">
    <source>
        <dbReference type="ARBA" id="ARBA00023049"/>
    </source>
</evidence>